<dbReference type="PROSITE" id="PS51079">
    <property type="entry name" value="MBT"/>
    <property type="match status" value="2"/>
</dbReference>
<dbReference type="InterPro" id="IPR010507">
    <property type="entry name" value="Znf_MYM"/>
</dbReference>
<dbReference type="AlphaFoldDB" id="A0A0L0CCD9"/>
<keyword evidence="18" id="KW-1185">Reference proteome</keyword>
<dbReference type="Gene3D" id="2.30.30.140">
    <property type="match status" value="2"/>
</dbReference>
<dbReference type="PROSITE" id="PS50105">
    <property type="entry name" value="SAM_DOMAIN"/>
    <property type="match status" value="1"/>
</dbReference>
<feature type="repeat" description="MBT" evidence="13">
    <location>
        <begin position="270"/>
        <end position="371"/>
    </location>
</feature>
<sequence>MSGGGRDSTSSSGTNSSSGSNGVSSSAVATTPTSTGQSANQRSRGRPAKRATCTWCGECKQPLQYVLPTQNGKKEFCSETCIAEFRKAYSKGACAQCDNVIREGAPNKEFCSLMCMNKHQKKNGSTRSLNNGTRTDGANVGKNMGGGGSCTPTGPFQYESFHVFDWDAYLEETGSEAAPADCFKQALNPPMNDFKIGMKLEALDPRNVTSTCIATVVGVLGSRLRLRLDGSDSQNDFWRLVDSNEIHAIGHCEKNGGMLQPPLGFRMNASSWPGYLCKILNNAMVAPEEIFQPEPADPPENLFQVGQKLEAVDKKNPQLICCATVDAIKDDQIHVTFDGWRGAFDYWCSYKSRDIFPVGWCARSCHPMQPPGHKSRMDSSSSKHRSPRQRYALVQETDAMVPATPVTAHFHTNCKGGPFINSSKLPSMVTGPTHQTLSKLCLQEVLAASTDTQQLSKLLFALDGDVHIVTAAGKNFTVKIPSPLRMKDDESLAQFIETLCTTCRACPNLISLSPDTEDCEKCANTKKRQLAQTGDCSSAAVPEKRSKTPASAEKINIKQEVATSTTTANTSVDNFGNTSNSTQATSTTTPTVSTTSSSLSSSSSSSSLTSSLSTTKANLNNAINQQSQHTGVSTLKQQQQQQQQHQANHTIITSSSSSSINNNNSTPVSGTAIMSTSNGTTSNSINNNNILSNVHIKTEPNINNTNGIQTASPVQALRQIRIHHLSGNIGSNISTVTGTTSTTTMVVNSHSDEQKHSTLTSNSNFKYLAPLVAEVHPEQSNITAATAAAASTTYKSPSTLSSTASLPTSVSTPFCASQSASSTAAAATAVIPSTSSTYGPSTVTIPIQHVVNAANGAVSGVVATSAALPPLRSHPGDWSIEEVIQFIESNDSSLAVHGDLFRKHEIDGKALLLLTSEMMMKYMGLKLGPALKICNLVNKVNGRRNNMSL</sequence>
<dbReference type="SMART" id="SM00454">
    <property type="entry name" value="SAM"/>
    <property type="match status" value="1"/>
</dbReference>
<dbReference type="Proteomes" id="UP000037069">
    <property type="component" value="Unassembled WGS sequence"/>
</dbReference>
<feature type="compositionally biased region" description="Polar residues" evidence="14">
    <location>
        <begin position="627"/>
        <end position="636"/>
    </location>
</feature>
<dbReference type="Pfam" id="PF00536">
    <property type="entry name" value="SAM_1"/>
    <property type="match status" value="1"/>
</dbReference>
<keyword evidence="7" id="KW-0862">Zinc</keyword>
<keyword evidence="3" id="KW-0678">Repressor</keyword>
<dbReference type="CDD" id="cd20092">
    <property type="entry name" value="MBT_dScm-like_rpt2"/>
    <property type="match status" value="1"/>
</dbReference>
<organism evidence="17 18">
    <name type="scientific">Lucilia cuprina</name>
    <name type="common">Green bottle fly</name>
    <name type="synonym">Australian sheep blowfly</name>
    <dbReference type="NCBI Taxonomy" id="7375"/>
    <lineage>
        <taxon>Eukaryota</taxon>
        <taxon>Metazoa</taxon>
        <taxon>Ecdysozoa</taxon>
        <taxon>Arthropoda</taxon>
        <taxon>Hexapoda</taxon>
        <taxon>Insecta</taxon>
        <taxon>Pterygota</taxon>
        <taxon>Neoptera</taxon>
        <taxon>Endopterygota</taxon>
        <taxon>Diptera</taxon>
        <taxon>Brachycera</taxon>
        <taxon>Muscomorpha</taxon>
        <taxon>Oestroidea</taxon>
        <taxon>Calliphoridae</taxon>
        <taxon>Luciliinae</taxon>
        <taxon>Lucilia</taxon>
    </lineage>
</organism>
<dbReference type="InterPro" id="IPR013761">
    <property type="entry name" value="SAM/pointed_sf"/>
</dbReference>
<feature type="compositionally biased region" description="Polar residues" evidence="14">
    <location>
        <begin position="125"/>
        <end position="136"/>
    </location>
</feature>
<dbReference type="Pfam" id="PF02820">
    <property type="entry name" value="MBT"/>
    <property type="match status" value="2"/>
</dbReference>
<keyword evidence="8" id="KW-0156">Chromatin regulator</keyword>
<dbReference type="PANTHER" id="PTHR12247:SF132">
    <property type="entry name" value="POLYCOMB PROTEIN SCM"/>
    <property type="match status" value="1"/>
</dbReference>
<dbReference type="Gene3D" id="3.90.1150.190">
    <property type="entry name" value="SLED domain"/>
    <property type="match status" value="1"/>
</dbReference>
<feature type="compositionally biased region" description="Low complexity" evidence="14">
    <location>
        <begin position="637"/>
        <end position="666"/>
    </location>
</feature>
<evidence type="ECO:0000259" key="16">
    <source>
        <dbReference type="PROSITE" id="PS51024"/>
    </source>
</evidence>
<keyword evidence="9" id="KW-0805">Transcription regulation</keyword>
<evidence type="ECO:0000256" key="11">
    <source>
        <dbReference type="ARBA" id="ARBA00023242"/>
    </source>
</evidence>
<keyword evidence="4" id="KW-0479">Metal-binding</keyword>
<dbReference type="OMA" id="ISSXSSA"/>
<dbReference type="GO" id="GO:0045892">
    <property type="term" value="P:negative regulation of DNA-templated transcription"/>
    <property type="evidence" value="ECO:0007669"/>
    <property type="project" value="TreeGrafter"/>
</dbReference>
<protein>
    <submittedName>
        <fullName evidence="17">Polycomb protein Scm</fullName>
    </submittedName>
</protein>
<feature type="domain" description="SAM" evidence="15">
    <location>
        <begin position="878"/>
        <end position="928"/>
    </location>
</feature>
<reference evidence="17 18" key="1">
    <citation type="journal article" date="2015" name="Nat. Commun.">
        <title>Lucilia cuprina genome unlocks parasitic fly biology to underpin future interventions.</title>
        <authorList>
            <person name="Anstead C.A."/>
            <person name="Korhonen P.K."/>
            <person name="Young N.D."/>
            <person name="Hall R.S."/>
            <person name="Jex A.R."/>
            <person name="Murali S.C."/>
            <person name="Hughes D.S."/>
            <person name="Lee S.F."/>
            <person name="Perry T."/>
            <person name="Stroehlein A.J."/>
            <person name="Ansell B.R."/>
            <person name="Breugelmans B."/>
            <person name="Hofmann A."/>
            <person name="Qu J."/>
            <person name="Dugan S."/>
            <person name="Lee S.L."/>
            <person name="Chao H."/>
            <person name="Dinh H."/>
            <person name="Han Y."/>
            <person name="Doddapaneni H.V."/>
            <person name="Worley K.C."/>
            <person name="Muzny D.M."/>
            <person name="Ioannidis P."/>
            <person name="Waterhouse R.M."/>
            <person name="Zdobnov E.M."/>
            <person name="James P.J."/>
            <person name="Bagnall N.H."/>
            <person name="Kotze A.C."/>
            <person name="Gibbs R.A."/>
            <person name="Richards S."/>
            <person name="Batterham P."/>
            <person name="Gasser R.B."/>
        </authorList>
    </citation>
    <scope>NUCLEOTIDE SEQUENCE [LARGE SCALE GENOMIC DNA]</scope>
    <source>
        <strain evidence="17 18">LS</strain>
        <tissue evidence="17">Full body</tissue>
    </source>
</reference>
<dbReference type="GO" id="GO:0008270">
    <property type="term" value="F:zinc ion binding"/>
    <property type="evidence" value="ECO:0007669"/>
    <property type="project" value="UniProtKB-KW"/>
</dbReference>
<dbReference type="GO" id="GO:0006325">
    <property type="term" value="P:chromatin organization"/>
    <property type="evidence" value="ECO:0007669"/>
    <property type="project" value="UniProtKB-KW"/>
</dbReference>
<feature type="region of interest" description="Disordered" evidence="14">
    <location>
        <begin position="627"/>
        <end position="686"/>
    </location>
</feature>
<feature type="domain" description="FCS-type" evidence="16">
    <location>
        <begin position="44"/>
        <end position="83"/>
    </location>
</feature>
<evidence type="ECO:0000313" key="17">
    <source>
        <dbReference type="EMBL" id="KNC29915.1"/>
    </source>
</evidence>
<accession>A0A0L0CCD9</accession>
<dbReference type="SMART" id="SM00561">
    <property type="entry name" value="MBT"/>
    <property type="match status" value="2"/>
</dbReference>
<feature type="region of interest" description="Disordered" evidence="14">
    <location>
        <begin position="533"/>
        <end position="553"/>
    </location>
</feature>
<gene>
    <name evidence="17" type="ORF">FF38_08538</name>
</gene>
<evidence type="ECO:0000259" key="15">
    <source>
        <dbReference type="PROSITE" id="PS50105"/>
    </source>
</evidence>
<evidence type="ECO:0000256" key="1">
    <source>
        <dbReference type="ARBA" id="ARBA00004123"/>
    </source>
</evidence>
<dbReference type="FunFam" id="2.30.30.140:FF:000016">
    <property type="entry name" value="polycomb protein SCMH1 isoform X1"/>
    <property type="match status" value="1"/>
</dbReference>
<dbReference type="InterPro" id="IPR001660">
    <property type="entry name" value="SAM"/>
</dbReference>
<keyword evidence="10" id="KW-0804">Transcription</keyword>
<evidence type="ECO:0000256" key="12">
    <source>
        <dbReference type="PROSITE-ProRule" id="PRU00367"/>
    </source>
</evidence>
<feature type="compositionally biased region" description="Low complexity" evidence="14">
    <location>
        <begin position="7"/>
        <end position="35"/>
    </location>
</feature>
<dbReference type="PANTHER" id="PTHR12247">
    <property type="entry name" value="POLYCOMB GROUP PROTEIN"/>
    <property type="match status" value="1"/>
</dbReference>
<evidence type="ECO:0000256" key="10">
    <source>
        <dbReference type="ARBA" id="ARBA00023163"/>
    </source>
</evidence>
<dbReference type="InterPro" id="IPR021987">
    <property type="entry name" value="SLED"/>
</dbReference>
<feature type="region of interest" description="Disordered" evidence="14">
    <location>
        <begin position="1"/>
        <end position="46"/>
    </location>
</feature>
<evidence type="ECO:0000256" key="4">
    <source>
        <dbReference type="ARBA" id="ARBA00022723"/>
    </source>
</evidence>
<comment type="similarity">
    <text evidence="2">Belongs to the SCM family.</text>
</comment>
<dbReference type="STRING" id="7375.A0A0L0CCD9"/>
<dbReference type="InterPro" id="IPR050548">
    <property type="entry name" value="PcG_chromatin_remod_factors"/>
</dbReference>
<evidence type="ECO:0000256" key="5">
    <source>
        <dbReference type="ARBA" id="ARBA00022737"/>
    </source>
</evidence>
<evidence type="ECO:0000256" key="14">
    <source>
        <dbReference type="SAM" id="MobiDB-lite"/>
    </source>
</evidence>
<dbReference type="SUPFAM" id="SSF47769">
    <property type="entry name" value="SAM/Pointed domain"/>
    <property type="match status" value="1"/>
</dbReference>
<dbReference type="GO" id="GO:0005634">
    <property type="term" value="C:nucleus"/>
    <property type="evidence" value="ECO:0007669"/>
    <property type="project" value="UniProtKB-SubCell"/>
</dbReference>
<keyword evidence="11" id="KW-0539">Nucleus</keyword>
<dbReference type="EMBL" id="JRES01000608">
    <property type="protein sequence ID" value="KNC29915.1"/>
    <property type="molecule type" value="Genomic_DNA"/>
</dbReference>
<comment type="subcellular location">
    <subcellularLocation>
        <location evidence="1">Nucleus</location>
    </subcellularLocation>
</comment>
<dbReference type="InterPro" id="IPR012313">
    <property type="entry name" value="Znf_FCS"/>
</dbReference>
<dbReference type="InterPro" id="IPR004092">
    <property type="entry name" value="Mbt"/>
</dbReference>
<evidence type="ECO:0000313" key="18">
    <source>
        <dbReference type="Proteomes" id="UP000037069"/>
    </source>
</evidence>
<feature type="compositionally biased region" description="Low complexity" evidence="14">
    <location>
        <begin position="673"/>
        <end position="686"/>
    </location>
</feature>
<feature type="region of interest" description="Disordered" evidence="14">
    <location>
        <begin position="568"/>
        <end position="613"/>
    </location>
</feature>
<dbReference type="GO" id="GO:0042393">
    <property type="term" value="F:histone binding"/>
    <property type="evidence" value="ECO:0007669"/>
    <property type="project" value="TreeGrafter"/>
</dbReference>
<dbReference type="InterPro" id="IPR047531">
    <property type="entry name" value="SAM_Scm-like"/>
</dbReference>
<evidence type="ECO:0000256" key="8">
    <source>
        <dbReference type="ARBA" id="ARBA00022853"/>
    </source>
</evidence>
<feature type="region of interest" description="Disordered" evidence="14">
    <location>
        <begin position="124"/>
        <end position="143"/>
    </location>
</feature>
<keyword evidence="5" id="KW-0677">Repeat</keyword>
<feature type="repeat" description="MBT" evidence="13">
    <location>
        <begin position="164"/>
        <end position="262"/>
    </location>
</feature>
<evidence type="ECO:0000256" key="7">
    <source>
        <dbReference type="ARBA" id="ARBA00022833"/>
    </source>
</evidence>
<evidence type="ECO:0000256" key="13">
    <source>
        <dbReference type="PROSITE-ProRule" id="PRU00459"/>
    </source>
</evidence>
<dbReference type="GO" id="GO:0003682">
    <property type="term" value="F:chromatin binding"/>
    <property type="evidence" value="ECO:0007669"/>
    <property type="project" value="TreeGrafter"/>
</dbReference>
<proteinExistence type="inferred from homology"/>
<dbReference type="Pfam" id="PF06467">
    <property type="entry name" value="zf-FCS"/>
    <property type="match status" value="1"/>
</dbReference>
<evidence type="ECO:0000256" key="6">
    <source>
        <dbReference type="ARBA" id="ARBA00022771"/>
    </source>
</evidence>
<dbReference type="InterPro" id="IPR038348">
    <property type="entry name" value="SLED_sf"/>
</dbReference>
<keyword evidence="6 12" id="KW-0863">Zinc-finger</keyword>
<dbReference type="Pfam" id="PF12140">
    <property type="entry name" value="SLED"/>
    <property type="match status" value="1"/>
</dbReference>
<comment type="caution">
    <text evidence="17">The sequence shown here is derived from an EMBL/GenBank/DDBJ whole genome shotgun (WGS) entry which is preliminary data.</text>
</comment>
<dbReference type="CDD" id="cd09578">
    <property type="entry name" value="SAM_Scm"/>
    <property type="match status" value="1"/>
</dbReference>
<evidence type="ECO:0000256" key="9">
    <source>
        <dbReference type="ARBA" id="ARBA00023015"/>
    </source>
</evidence>
<dbReference type="OrthoDB" id="5912862at2759"/>
<evidence type="ECO:0000256" key="2">
    <source>
        <dbReference type="ARBA" id="ARBA00008469"/>
    </source>
</evidence>
<evidence type="ECO:0000256" key="3">
    <source>
        <dbReference type="ARBA" id="ARBA00022491"/>
    </source>
</evidence>
<dbReference type="PROSITE" id="PS51024">
    <property type="entry name" value="ZF_FCS"/>
    <property type="match status" value="1"/>
</dbReference>
<dbReference type="SUPFAM" id="SSF63748">
    <property type="entry name" value="Tudor/PWWP/MBT"/>
    <property type="match status" value="2"/>
</dbReference>
<dbReference type="Gene3D" id="1.10.150.50">
    <property type="entry name" value="Transcription Factor, Ets-1"/>
    <property type="match status" value="1"/>
</dbReference>
<name>A0A0L0CCD9_LUCCU</name>